<evidence type="ECO:0000313" key="2">
    <source>
        <dbReference type="Proteomes" id="UP000190973"/>
    </source>
</evidence>
<dbReference type="EMBL" id="LZZI01000001">
    <property type="protein sequence ID" value="OOM66072.1"/>
    <property type="molecule type" value="Genomic_DNA"/>
</dbReference>
<accession>A0A1S8SL63</accession>
<name>A0A1S8SL63_CLOBE</name>
<evidence type="ECO:0000313" key="1">
    <source>
        <dbReference type="EMBL" id="OOM66072.1"/>
    </source>
</evidence>
<reference evidence="1 2" key="1">
    <citation type="submission" date="2016-05" db="EMBL/GenBank/DDBJ databases">
        <title>Microbial solvent formation.</title>
        <authorList>
            <person name="Poehlein A."/>
            <person name="Montoya Solano J.D."/>
            <person name="Flitsch S."/>
            <person name="Krabben P."/>
            <person name="Duerre P."/>
            <person name="Daniel R."/>
        </authorList>
    </citation>
    <scope>NUCLEOTIDE SEQUENCE [LARGE SCALE GENOMIC DNA]</scope>
    <source>
        <strain evidence="1 2">DSM 53</strain>
    </source>
</reference>
<gene>
    <name evidence="1" type="ORF">CLBCK_00280</name>
</gene>
<dbReference type="AlphaFoldDB" id="A0A1S8SL63"/>
<proteinExistence type="predicted"/>
<organism evidence="1 2">
    <name type="scientific">Clostridium beijerinckii</name>
    <name type="common">Clostridium MP</name>
    <dbReference type="NCBI Taxonomy" id="1520"/>
    <lineage>
        <taxon>Bacteria</taxon>
        <taxon>Bacillati</taxon>
        <taxon>Bacillota</taxon>
        <taxon>Clostridia</taxon>
        <taxon>Eubacteriales</taxon>
        <taxon>Clostridiaceae</taxon>
        <taxon>Clostridium</taxon>
    </lineage>
</organism>
<comment type="caution">
    <text evidence="1">The sequence shown here is derived from an EMBL/GenBank/DDBJ whole genome shotgun (WGS) entry which is preliminary data.</text>
</comment>
<dbReference type="Proteomes" id="UP000190973">
    <property type="component" value="Unassembled WGS sequence"/>
</dbReference>
<dbReference type="RefSeq" id="WP_077836970.1">
    <property type="nucleotide sequence ID" value="NZ_JABTAE010000001.1"/>
</dbReference>
<protein>
    <submittedName>
        <fullName evidence="1">Uncharacterized protein</fullName>
    </submittedName>
</protein>
<sequence length="127" mass="14841">MKIRFLDKLGNDNIGWDGRRRSPHKHNLDYLENNLTLKSNMVNELKEYINDFFYIKPYLNSGKVSVEVCNATNVPNDQFHHGLVGSLIYDTFLKIDPRTYNLNLNTEIIASKGADQHYVDYFMPKQN</sequence>